<comment type="caution">
    <text evidence="2">The sequence shown here is derived from an EMBL/GenBank/DDBJ whole genome shotgun (WGS) entry which is preliminary data.</text>
</comment>
<dbReference type="OrthoDB" id="407175at2759"/>
<dbReference type="AlphaFoldDB" id="A0A812ULK2"/>
<dbReference type="Proteomes" id="UP000604046">
    <property type="component" value="Unassembled WGS sequence"/>
</dbReference>
<name>A0A812ULK2_9DINO</name>
<feature type="region of interest" description="Disordered" evidence="1">
    <location>
        <begin position="119"/>
        <end position="147"/>
    </location>
</feature>
<protein>
    <submittedName>
        <fullName evidence="2">Uncharacterized protein</fullName>
    </submittedName>
</protein>
<feature type="compositionally biased region" description="Basic and acidic residues" evidence="1">
    <location>
        <begin position="130"/>
        <end position="142"/>
    </location>
</feature>
<evidence type="ECO:0000313" key="3">
    <source>
        <dbReference type="Proteomes" id="UP000604046"/>
    </source>
</evidence>
<organism evidence="2 3">
    <name type="scientific">Symbiodinium natans</name>
    <dbReference type="NCBI Taxonomy" id="878477"/>
    <lineage>
        <taxon>Eukaryota</taxon>
        <taxon>Sar</taxon>
        <taxon>Alveolata</taxon>
        <taxon>Dinophyceae</taxon>
        <taxon>Suessiales</taxon>
        <taxon>Symbiodiniaceae</taxon>
        <taxon>Symbiodinium</taxon>
    </lineage>
</organism>
<evidence type="ECO:0000313" key="2">
    <source>
        <dbReference type="EMBL" id="CAE7573388.1"/>
    </source>
</evidence>
<dbReference type="EMBL" id="CAJNDS010002723">
    <property type="protein sequence ID" value="CAE7573388.1"/>
    <property type="molecule type" value="Genomic_DNA"/>
</dbReference>
<proteinExistence type="predicted"/>
<gene>
    <name evidence="2" type="ORF">SNAT2548_LOCUS32687</name>
</gene>
<sequence>MDVQAKASTAGQFGDACQALKEDLLQEWQAFRAEVLGEVMQLIQGLEGKARSNRPEWDSLASHDGKGISLAGAVAKFPLPKRQPNIAGVVIAEEIEVDTRGVAYVFDIEREYEQIAPAEDFPCTPRRHSKAQDDLKTPEKLAKPPRSASLAASFRFKEVTAFSSVLTGAEVEEKTFAPTSHAERQQRRRRQARLHMYQMDADDDEASNAGSSLEDQFEASWAEAEAAAVIGKQHAVNGDDIQAGMPFVPPVEAIDVSTALGLEETQPVRGVRQVREYEVLVEEALSKGGRQLCVVLRHLSGLPVLEMLQVHDILRLHAVSAAAVDHQVLAHHLAQSAELSRPSSLFEVWEALQGSPVGLRPAPFANRVSWPRCRDEILATFANTPLLQKRYWCFQWCMAQTRTNRRPWNNSAREHALLAVEGLRSIFCELFQADHSTIDFLVLLARNGCEEVRRLVAPVGPALLQHMLSERVLHPAVTLEARDMAAACHHVLEISERKAWVGLAVDFFLLAADEQDGDAMDFAVHMLELLCGDITPAEARTCFHSEVLKMDVFVQDLKTGTRQAPPSKVQWFLHLYT</sequence>
<accession>A0A812ULK2</accession>
<reference evidence="2" key="1">
    <citation type="submission" date="2021-02" db="EMBL/GenBank/DDBJ databases">
        <authorList>
            <person name="Dougan E. K."/>
            <person name="Rhodes N."/>
            <person name="Thang M."/>
            <person name="Chan C."/>
        </authorList>
    </citation>
    <scope>NUCLEOTIDE SEQUENCE</scope>
</reference>
<keyword evidence="3" id="KW-1185">Reference proteome</keyword>
<evidence type="ECO:0000256" key="1">
    <source>
        <dbReference type="SAM" id="MobiDB-lite"/>
    </source>
</evidence>